<evidence type="ECO:0000313" key="2">
    <source>
        <dbReference type="Proteomes" id="UP000032142"/>
    </source>
</evidence>
<keyword evidence="2" id="KW-1185">Reference proteome</keyword>
<organism evidence="1 2">
    <name type="scientific">Gossypium arboreum</name>
    <name type="common">Tree cotton</name>
    <name type="synonym">Gossypium nanking</name>
    <dbReference type="NCBI Taxonomy" id="29729"/>
    <lineage>
        <taxon>Eukaryota</taxon>
        <taxon>Viridiplantae</taxon>
        <taxon>Streptophyta</taxon>
        <taxon>Embryophyta</taxon>
        <taxon>Tracheophyta</taxon>
        <taxon>Spermatophyta</taxon>
        <taxon>Magnoliopsida</taxon>
        <taxon>eudicotyledons</taxon>
        <taxon>Gunneridae</taxon>
        <taxon>Pentapetalae</taxon>
        <taxon>rosids</taxon>
        <taxon>malvids</taxon>
        <taxon>Malvales</taxon>
        <taxon>Malvaceae</taxon>
        <taxon>Malvoideae</taxon>
        <taxon>Gossypium</taxon>
    </lineage>
</organism>
<reference evidence="2" key="1">
    <citation type="submission" date="2014-09" db="EMBL/GenBank/DDBJ databases">
        <authorList>
            <person name="Mudge J."/>
            <person name="Ramaraj T."/>
            <person name="Lindquist I.E."/>
            <person name="Bharti A.K."/>
            <person name="Sundararajan A."/>
            <person name="Cameron C.T."/>
            <person name="Woodward J.E."/>
            <person name="May G.D."/>
            <person name="Brubaker C."/>
            <person name="Broadhvest J."/>
            <person name="Wilkins T.A."/>
        </authorList>
    </citation>
    <scope>NUCLEOTIDE SEQUENCE</scope>
    <source>
        <strain evidence="2">cv. AKA8401</strain>
    </source>
</reference>
<name>A0A0B0PHD3_GOSAR</name>
<sequence>MSIRDQGKPVNGASIVRLRSWRRALRGVVRATHGLGVMLDMPTCVVEGR</sequence>
<dbReference type="Proteomes" id="UP000032142">
    <property type="component" value="Unassembled WGS sequence"/>
</dbReference>
<evidence type="ECO:0000313" key="1">
    <source>
        <dbReference type="EMBL" id="KHG24395.1"/>
    </source>
</evidence>
<proteinExistence type="predicted"/>
<dbReference type="EMBL" id="KN428610">
    <property type="protein sequence ID" value="KHG24395.1"/>
    <property type="molecule type" value="Genomic_DNA"/>
</dbReference>
<accession>A0A0B0PHD3</accession>
<gene>
    <name evidence="1" type="ORF">F383_30832</name>
</gene>
<dbReference type="AlphaFoldDB" id="A0A0B0PHD3"/>
<protein>
    <submittedName>
        <fullName evidence="1">Uncharacterized protein</fullName>
    </submittedName>
</protein>